<dbReference type="InterPro" id="IPR036651">
    <property type="entry name" value="Gln_synt_N_sf"/>
</dbReference>
<dbReference type="InterPro" id="IPR027302">
    <property type="entry name" value="Gln_synth_N_conserv_site"/>
</dbReference>
<protein>
    <recommendedName>
        <fullName evidence="14">Glutamine synthetase</fullName>
        <ecNumber evidence="14">6.3.1.2</ecNumber>
    </recommendedName>
</protein>
<feature type="binding site" evidence="7">
    <location>
        <position position="343"/>
    </location>
    <ligand>
        <name>L-glutamate</name>
        <dbReference type="ChEBI" id="CHEBI:29985"/>
    </ligand>
</feature>
<dbReference type="InterPro" id="IPR027303">
    <property type="entry name" value="Gln_synth_gly_rich_site"/>
</dbReference>
<sequence length="476" mass="54027">MGTYRVEDVMNFLEKEGIRFVDLQFTDVPGKLQHVTITAEYLDEGSFELGVPKLDGSSIRGFADIQESDMVLKPDPSTFAIIPWSAEQTKSARMLCDVYWGLGKGRFERDPRGVAQKAEEELKKAGFDASFWGPEIEFFVFDRVCWDVQTPSRGQSYSIESREAPWSVGTGYPIRFKEGYYPAPPQDTLMDFRSECVRILTDYFGVEVEAHHHEVATAGQCEIDMKYDTLTRMADKSVTLKYVVRNVAHQMGLVATMMPKPVFMDNASGMHVHCSLWKDGQNAFYDPDDAYAELSQVGRYFCGGLLEHSRALAAIVAPTTNSYRRLVPGYEAPVFIAWSRGNRSANIRIPVYHVGRSNASKKRIEFRTPDPSCNPYLCFAAILMAGLDGVKRKIDCGDPVDEDIYRMPPEKRSLLGIKQLPSSLIEAVECLESDREFLKPVFDDTLIDVIVEMARRQHLEVSLRPHPYEFYLYFDV</sequence>
<dbReference type="PROSITE" id="PS00181">
    <property type="entry name" value="GLNA_ATP"/>
    <property type="match status" value="1"/>
</dbReference>
<feature type="binding site" evidence="9">
    <location>
        <position position="137"/>
    </location>
    <ligand>
        <name>Mg(2+)</name>
        <dbReference type="ChEBI" id="CHEBI:18420"/>
        <label>1</label>
    </ligand>
</feature>
<dbReference type="GO" id="GO:0046872">
    <property type="term" value="F:metal ion binding"/>
    <property type="evidence" value="ECO:0007669"/>
    <property type="project" value="UniProtKB-KW"/>
</dbReference>
<accession>A0A2R7Y8A4</accession>
<dbReference type="NCBIfam" id="TIGR00653">
    <property type="entry name" value="GlnA"/>
    <property type="match status" value="1"/>
</dbReference>
<reference evidence="17 18" key="1">
    <citation type="submission" date="2017-04" db="EMBL/GenBank/DDBJ databases">
        <title>Draft Aigarchaeota genome from a New Zealand hot spring.</title>
        <authorList>
            <person name="Reysenbach A.-L."/>
            <person name="Donaho J.A."/>
            <person name="Gerhart J."/>
            <person name="Kelley J.F."/>
            <person name="Kouba K."/>
            <person name="Podar M."/>
            <person name="Stott M."/>
        </authorList>
    </citation>
    <scope>NUCLEOTIDE SEQUENCE [LARGE SCALE GENOMIC DNA]</scope>
    <source>
        <strain evidence="17">NZ13_MG1</strain>
    </source>
</reference>
<comment type="caution">
    <text evidence="17">The sequence shown here is derived from an EMBL/GenBank/DDBJ whole genome shotgun (WGS) entry which is preliminary data.</text>
</comment>
<dbReference type="Pfam" id="PF03951">
    <property type="entry name" value="Gln-synt_N"/>
    <property type="match status" value="1"/>
</dbReference>
<evidence type="ECO:0000256" key="2">
    <source>
        <dbReference type="ARBA" id="ARBA00009897"/>
    </source>
</evidence>
<feature type="binding site" evidence="9">
    <location>
        <position position="214"/>
    </location>
    <ligand>
        <name>Mg(2+)</name>
        <dbReference type="ChEBI" id="CHEBI:18420"/>
        <label>1</label>
    </ligand>
</feature>
<dbReference type="PROSITE" id="PS51986">
    <property type="entry name" value="GS_BETA_GRASP"/>
    <property type="match status" value="1"/>
</dbReference>
<feature type="binding site" evidence="7">
    <location>
        <position position="325"/>
    </location>
    <ligand>
        <name>L-glutamate</name>
        <dbReference type="ChEBI" id="CHEBI:29985"/>
    </ligand>
</feature>
<evidence type="ECO:0000313" key="18">
    <source>
        <dbReference type="Proteomes" id="UP000244066"/>
    </source>
</evidence>
<dbReference type="GO" id="GO:0019740">
    <property type="term" value="P:nitrogen utilization"/>
    <property type="evidence" value="ECO:0007669"/>
    <property type="project" value="TreeGrafter"/>
</dbReference>
<evidence type="ECO:0000259" key="15">
    <source>
        <dbReference type="PROSITE" id="PS51986"/>
    </source>
</evidence>
<keyword evidence="9" id="KW-0460">Magnesium</keyword>
<evidence type="ECO:0000256" key="13">
    <source>
        <dbReference type="RuleBase" id="RU000385"/>
    </source>
</evidence>
<feature type="binding site" evidence="9">
    <location>
        <position position="365"/>
    </location>
    <ligand>
        <name>Mg(2+)</name>
        <dbReference type="ChEBI" id="CHEBI:18420"/>
        <label>1</label>
    </ligand>
</feature>
<dbReference type="GO" id="GO:0005737">
    <property type="term" value="C:cytoplasm"/>
    <property type="evidence" value="ECO:0007669"/>
    <property type="project" value="UniProtKB-SubCell"/>
</dbReference>
<feature type="binding site" evidence="8">
    <location>
        <begin position="273"/>
        <end position="275"/>
    </location>
    <ligand>
        <name>ATP</name>
        <dbReference type="ChEBI" id="CHEBI:30616"/>
    </ligand>
</feature>
<dbReference type="InterPro" id="IPR008147">
    <property type="entry name" value="Gln_synt_N"/>
</dbReference>
<evidence type="ECO:0000256" key="12">
    <source>
        <dbReference type="RuleBase" id="RU000384"/>
    </source>
</evidence>
<evidence type="ECO:0000256" key="3">
    <source>
        <dbReference type="ARBA" id="ARBA00022490"/>
    </source>
</evidence>
<dbReference type="Proteomes" id="UP000244066">
    <property type="component" value="Unassembled WGS sequence"/>
</dbReference>
<keyword evidence="3 13" id="KW-0963">Cytoplasm</keyword>
<keyword evidence="4 14" id="KW-0436">Ligase</keyword>
<organism evidence="17 18">
    <name type="scientific">Candidatus Terraquivivens tikiterensis</name>
    <dbReference type="NCBI Taxonomy" id="1980982"/>
    <lineage>
        <taxon>Archaea</taxon>
        <taxon>Nitrososphaerota</taxon>
        <taxon>Candidatus Wolframiiraptoraceae</taxon>
        <taxon>Candidatus Terraquivivens</taxon>
    </lineage>
</organism>
<feature type="domain" description="GS catalytic" evidence="16">
    <location>
        <begin position="111"/>
        <end position="476"/>
    </location>
</feature>
<evidence type="ECO:0000256" key="8">
    <source>
        <dbReference type="PIRSR" id="PIRSR604809-2"/>
    </source>
</evidence>
<dbReference type="EC" id="6.3.1.2" evidence="14"/>
<name>A0A2R7Y8A4_9ARCH</name>
<feature type="binding site" evidence="8">
    <location>
        <position position="343"/>
    </location>
    <ligand>
        <name>ATP</name>
        <dbReference type="ChEBI" id="CHEBI:30616"/>
    </ligand>
</feature>
<dbReference type="PANTHER" id="PTHR43407">
    <property type="entry name" value="GLUTAMINE SYNTHETASE"/>
    <property type="match status" value="1"/>
</dbReference>
<evidence type="ECO:0000313" key="17">
    <source>
        <dbReference type="EMBL" id="PUA33072.1"/>
    </source>
</evidence>
<evidence type="ECO:0000256" key="9">
    <source>
        <dbReference type="PIRSR" id="PIRSR604809-3"/>
    </source>
</evidence>
<dbReference type="GO" id="GO:0004356">
    <property type="term" value="F:glutamine synthetase activity"/>
    <property type="evidence" value="ECO:0007669"/>
    <property type="project" value="UniProtKB-EC"/>
</dbReference>
<feature type="modified residue" description="O-AMP-tyrosine" evidence="10">
    <location>
        <position position="405"/>
    </location>
</feature>
<keyword evidence="9" id="KW-0479">Metal-binding</keyword>
<evidence type="ECO:0000256" key="11">
    <source>
        <dbReference type="PROSITE-ProRule" id="PRU01330"/>
    </source>
</evidence>
<feature type="binding site" evidence="7">
    <location>
        <position position="331"/>
    </location>
    <ligand>
        <name>L-glutamate</name>
        <dbReference type="ChEBI" id="CHEBI:29985"/>
    </ligand>
</feature>
<comment type="catalytic activity">
    <reaction evidence="14">
        <text>L-glutamate + NH4(+) + ATP = L-glutamine + ADP + phosphate + H(+)</text>
        <dbReference type="Rhea" id="RHEA:16169"/>
        <dbReference type="ChEBI" id="CHEBI:15378"/>
        <dbReference type="ChEBI" id="CHEBI:28938"/>
        <dbReference type="ChEBI" id="CHEBI:29985"/>
        <dbReference type="ChEBI" id="CHEBI:30616"/>
        <dbReference type="ChEBI" id="CHEBI:43474"/>
        <dbReference type="ChEBI" id="CHEBI:58359"/>
        <dbReference type="ChEBI" id="CHEBI:456216"/>
        <dbReference type="EC" id="6.3.1.2"/>
    </reaction>
</comment>
<dbReference type="GO" id="GO:0005524">
    <property type="term" value="F:ATP binding"/>
    <property type="evidence" value="ECO:0007669"/>
    <property type="project" value="UniProtKB-KW"/>
</dbReference>
<dbReference type="EMBL" id="NDWU01000005">
    <property type="protein sequence ID" value="PUA33072.1"/>
    <property type="molecule type" value="Genomic_DNA"/>
</dbReference>
<dbReference type="InterPro" id="IPR008146">
    <property type="entry name" value="Gln_synth_cat_dom"/>
</dbReference>
<dbReference type="InterPro" id="IPR014746">
    <property type="entry name" value="Gln_synth/guanido_kin_cat_dom"/>
</dbReference>
<evidence type="ECO:0000256" key="6">
    <source>
        <dbReference type="ARBA" id="ARBA00022840"/>
    </source>
</evidence>
<dbReference type="PANTHER" id="PTHR43407:SF1">
    <property type="entry name" value="LENGSIN"/>
    <property type="match status" value="1"/>
</dbReference>
<dbReference type="Gene3D" id="3.30.590.10">
    <property type="entry name" value="Glutamine synthetase/guanido kinase, catalytic domain"/>
    <property type="match status" value="1"/>
</dbReference>
<proteinExistence type="inferred from homology"/>
<feature type="domain" description="GS beta-grasp" evidence="15">
    <location>
        <begin position="16"/>
        <end position="103"/>
    </location>
</feature>
<feature type="binding site" evidence="7">
    <location>
        <begin position="266"/>
        <end position="267"/>
    </location>
    <ligand>
        <name>L-glutamate</name>
        <dbReference type="ChEBI" id="CHEBI:29985"/>
    </ligand>
</feature>
<dbReference type="GO" id="GO:0016020">
    <property type="term" value="C:membrane"/>
    <property type="evidence" value="ECO:0007669"/>
    <property type="project" value="TreeGrafter"/>
</dbReference>
<evidence type="ECO:0000256" key="14">
    <source>
        <dbReference type="RuleBase" id="RU004356"/>
    </source>
</evidence>
<evidence type="ECO:0000256" key="1">
    <source>
        <dbReference type="ARBA" id="ARBA00004496"/>
    </source>
</evidence>
<evidence type="ECO:0000256" key="7">
    <source>
        <dbReference type="PIRSR" id="PIRSR604809-1"/>
    </source>
</evidence>
<dbReference type="GO" id="GO:0006542">
    <property type="term" value="P:glutamine biosynthetic process"/>
    <property type="evidence" value="ECO:0007669"/>
    <property type="project" value="InterPro"/>
</dbReference>
<comment type="subcellular location">
    <subcellularLocation>
        <location evidence="1 13">Cytoplasm</location>
    </subcellularLocation>
</comment>
<feature type="binding site" evidence="9">
    <location>
        <position position="135"/>
    </location>
    <ligand>
        <name>Mg(2+)</name>
        <dbReference type="ChEBI" id="CHEBI:18420"/>
        <label>2</label>
    </ligand>
</feature>
<dbReference type="AlphaFoldDB" id="A0A2R7Y8A4"/>
<feature type="binding site" evidence="8">
    <location>
        <position position="209"/>
    </location>
    <ligand>
        <name>ATP</name>
        <dbReference type="ChEBI" id="CHEBI:30616"/>
    </ligand>
</feature>
<dbReference type="SUPFAM" id="SSF55931">
    <property type="entry name" value="Glutamine synthetase/guanido kinase"/>
    <property type="match status" value="1"/>
</dbReference>
<comment type="cofactor">
    <cofactor evidence="9">
        <name>Mg(2+)</name>
        <dbReference type="ChEBI" id="CHEBI:18420"/>
    </cofactor>
    <text evidence="9">Binds 2 Mg(2+) ions per subunit.</text>
</comment>
<comment type="similarity">
    <text evidence="2 11 12">Belongs to the glutamine synthetase family.</text>
</comment>
<evidence type="ECO:0000256" key="5">
    <source>
        <dbReference type="ARBA" id="ARBA00022741"/>
    </source>
</evidence>
<dbReference type="PROSITE" id="PS51987">
    <property type="entry name" value="GS_CATALYTIC"/>
    <property type="match status" value="1"/>
</dbReference>
<evidence type="ECO:0000259" key="16">
    <source>
        <dbReference type="PROSITE" id="PS51987"/>
    </source>
</evidence>
<feature type="binding site" evidence="9">
    <location>
        <position position="222"/>
    </location>
    <ligand>
        <name>Mg(2+)</name>
        <dbReference type="ChEBI" id="CHEBI:18420"/>
        <label>1</label>
    </ligand>
</feature>
<dbReference type="SUPFAM" id="SSF54368">
    <property type="entry name" value="Glutamine synthetase, N-terminal domain"/>
    <property type="match status" value="1"/>
</dbReference>
<dbReference type="Pfam" id="PF00120">
    <property type="entry name" value="Gln-synt_C"/>
    <property type="match status" value="1"/>
</dbReference>
<evidence type="ECO:0000256" key="10">
    <source>
        <dbReference type="PIRSR" id="PIRSR604809-50"/>
    </source>
</evidence>
<keyword evidence="6 8" id="KW-0067">ATP-binding</keyword>
<feature type="binding site" evidence="9">
    <location>
        <position position="271"/>
    </location>
    <ligand>
        <name>Mg(2+)</name>
        <dbReference type="ChEBI" id="CHEBI:18420"/>
        <label>1</label>
    </ligand>
</feature>
<keyword evidence="5 8" id="KW-0547">Nucleotide-binding</keyword>
<evidence type="ECO:0000256" key="4">
    <source>
        <dbReference type="ARBA" id="ARBA00022598"/>
    </source>
</evidence>
<dbReference type="InterPro" id="IPR004809">
    <property type="entry name" value="Gln_synth_I"/>
</dbReference>
<dbReference type="PROSITE" id="PS00180">
    <property type="entry name" value="GLNA_1"/>
    <property type="match status" value="1"/>
</dbReference>
<dbReference type="SMART" id="SM01230">
    <property type="entry name" value="Gln-synt_C"/>
    <property type="match status" value="1"/>
</dbReference>
<dbReference type="Gene3D" id="3.10.20.70">
    <property type="entry name" value="Glutamine synthetase, N-terminal domain"/>
    <property type="match status" value="1"/>
</dbReference>
<feature type="binding site" evidence="7">
    <location>
        <position position="367"/>
    </location>
    <ligand>
        <name>L-glutamate</name>
        <dbReference type="ChEBI" id="CHEBI:29985"/>
    </ligand>
</feature>
<gene>
    <name evidence="17" type="ORF">B9J98_02840</name>
</gene>
<keyword evidence="10" id="KW-0597">Phosphoprotein</keyword>